<comment type="similarity">
    <text evidence="1">Belongs to the AB hydrolase superfamily.</text>
</comment>
<evidence type="ECO:0000256" key="2">
    <source>
        <dbReference type="ARBA" id="ARBA00022801"/>
    </source>
</evidence>
<sequence>MVQRTDELIRLPDGTVLGAWLFLPEGPGPHPAVTMTHGFGGTKYHQGIEAIARRIAEAGFAVSLHDHRGFGDSTGEPRQDIDPYRQIEDWRRVISHLQTLDSIDADRIGVWGTSYSGGHALVLGATDRRITAVYSQVPTISGSQSSRRRVPPHLTRQLEQAIAADELNQARGGQPASQAFVSDDPTVPASYRSADAIDFYLRHNAPEGVWENRVTVQSNRRARSYDPGHWIDQISPTPLMMLVGTHDTVAPTDVALGVYEKALEPKELVLLPGGHFDPYLDGFEASTSAAVRFFRTHLQAG</sequence>
<evidence type="ECO:0000313" key="4">
    <source>
        <dbReference type="EMBL" id="MFD1312018.1"/>
    </source>
</evidence>
<gene>
    <name evidence="4" type="ORF">ACFQ5X_40270</name>
</gene>
<protein>
    <submittedName>
        <fullName evidence="4">Alpha/beta hydrolase</fullName>
    </submittedName>
</protein>
<dbReference type="RefSeq" id="WP_381330580.1">
    <property type="nucleotide sequence ID" value="NZ_JBHTMM010000100.1"/>
</dbReference>
<organism evidence="4 5">
    <name type="scientific">Streptomyces kaempferi</name>
    <dbReference type="NCBI Taxonomy" id="333725"/>
    <lineage>
        <taxon>Bacteria</taxon>
        <taxon>Bacillati</taxon>
        <taxon>Actinomycetota</taxon>
        <taxon>Actinomycetes</taxon>
        <taxon>Kitasatosporales</taxon>
        <taxon>Streptomycetaceae</taxon>
        <taxon>Streptomyces</taxon>
    </lineage>
</organism>
<dbReference type="InterPro" id="IPR029058">
    <property type="entry name" value="AB_hydrolase_fold"/>
</dbReference>
<dbReference type="PANTHER" id="PTHR22946">
    <property type="entry name" value="DIENELACTONE HYDROLASE DOMAIN-CONTAINING PROTEIN-RELATED"/>
    <property type="match status" value="1"/>
</dbReference>
<dbReference type="Pfam" id="PF02129">
    <property type="entry name" value="Peptidase_S15"/>
    <property type="match status" value="1"/>
</dbReference>
<comment type="caution">
    <text evidence="4">The sequence shown here is derived from an EMBL/GenBank/DDBJ whole genome shotgun (WGS) entry which is preliminary data.</text>
</comment>
<accession>A0ABW3XSA2</accession>
<dbReference type="SUPFAM" id="SSF53474">
    <property type="entry name" value="alpha/beta-Hydrolases"/>
    <property type="match status" value="1"/>
</dbReference>
<name>A0ABW3XSA2_9ACTN</name>
<reference evidence="5" key="1">
    <citation type="journal article" date="2019" name="Int. J. Syst. Evol. Microbiol.">
        <title>The Global Catalogue of Microorganisms (GCM) 10K type strain sequencing project: providing services to taxonomists for standard genome sequencing and annotation.</title>
        <authorList>
            <consortium name="The Broad Institute Genomics Platform"/>
            <consortium name="The Broad Institute Genome Sequencing Center for Infectious Disease"/>
            <person name="Wu L."/>
            <person name="Ma J."/>
        </authorList>
    </citation>
    <scope>NUCLEOTIDE SEQUENCE [LARGE SCALE GENOMIC DNA]</scope>
    <source>
        <strain evidence="5">CGMCC 4.7020</strain>
    </source>
</reference>
<dbReference type="InterPro" id="IPR000383">
    <property type="entry name" value="Xaa-Pro-like_dom"/>
</dbReference>
<feature type="domain" description="Xaa-Pro dipeptidyl-peptidase-like" evidence="3">
    <location>
        <begin position="13"/>
        <end position="276"/>
    </location>
</feature>
<dbReference type="Gene3D" id="3.40.50.1820">
    <property type="entry name" value="alpha/beta hydrolase"/>
    <property type="match status" value="1"/>
</dbReference>
<evidence type="ECO:0000313" key="5">
    <source>
        <dbReference type="Proteomes" id="UP001597058"/>
    </source>
</evidence>
<keyword evidence="5" id="KW-1185">Reference proteome</keyword>
<proteinExistence type="inferred from homology"/>
<dbReference type="Proteomes" id="UP001597058">
    <property type="component" value="Unassembled WGS sequence"/>
</dbReference>
<keyword evidence="2 4" id="KW-0378">Hydrolase</keyword>
<dbReference type="Gene3D" id="1.10.10.800">
    <property type="match status" value="1"/>
</dbReference>
<dbReference type="EMBL" id="JBHTMM010000100">
    <property type="protein sequence ID" value="MFD1312018.1"/>
    <property type="molecule type" value="Genomic_DNA"/>
</dbReference>
<dbReference type="PANTHER" id="PTHR22946:SF9">
    <property type="entry name" value="POLYKETIDE TRANSFERASE AF380"/>
    <property type="match status" value="1"/>
</dbReference>
<dbReference type="InterPro" id="IPR050261">
    <property type="entry name" value="FrsA_esterase"/>
</dbReference>
<evidence type="ECO:0000259" key="3">
    <source>
        <dbReference type="Pfam" id="PF02129"/>
    </source>
</evidence>
<dbReference type="GO" id="GO:0016787">
    <property type="term" value="F:hydrolase activity"/>
    <property type="evidence" value="ECO:0007669"/>
    <property type="project" value="UniProtKB-KW"/>
</dbReference>
<evidence type="ECO:0000256" key="1">
    <source>
        <dbReference type="ARBA" id="ARBA00008645"/>
    </source>
</evidence>